<dbReference type="Proteomes" id="UP000030669">
    <property type="component" value="Unassembled WGS sequence"/>
</dbReference>
<dbReference type="STRING" id="670483.S7QC99"/>
<dbReference type="EMBL" id="KB469299">
    <property type="protein sequence ID" value="EPQ56978.1"/>
    <property type="molecule type" value="Genomic_DNA"/>
</dbReference>
<protein>
    <submittedName>
        <fullName evidence="1">Uncharacterized protein</fullName>
    </submittedName>
</protein>
<reference evidence="1 2" key="1">
    <citation type="journal article" date="2012" name="Science">
        <title>The Paleozoic origin of enzymatic lignin decomposition reconstructed from 31 fungal genomes.</title>
        <authorList>
            <person name="Floudas D."/>
            <person name="Binder M."/>
            <person name="Riley R."/>
            <person name="Barry K."/>
            <person name="Blanchette R.A."/>
            <person name="Henrissat B."/>
            <person name="Martinez A.T."/>
            <person name="Otillar R."/>
            <person name="Spatafora J.W."/>
            <person name="Yadav J.S."/>
            <person name="Aerts A."/>
            <person name="Benoit I."/>
            <person name="Boyd A."/>
            <person name="Carlson A."/>
            <person name="Copeland A."/>
            <person name="Coutinho P.M."/>
            <person name="de Vries R.P."/>
            <person name="Ferreira P."/>
            <person name="Findley K."/>
            <person name="Foster B."/>
            <person name="Gaskell J."/>
            <person name="Glotzer D."/>
            <person name="Gorecki P."/>
            <person name="Heitman J."/>
            <person name="Hesse C."/>
            <person name="Hori C."/>
            <person name="Igarashi K."/>
            <person name="Jurgens J.A."/>
            <person name="Kallen N."/>
            <person name="Kersten P."/>
            <person name="Kohler A."/>
            <person name="Kuees U."/>
            <person name="Kumar T.K.A."/>
            <person name="Kuo A."/>
            <person name="LaButti K."/>
            <person name="Larrondo L.F."/>
            <person name="Lindquist E."/>
            <person name="Ling A."/>
            <person name="Lombard V."/>
            <person name="Lucas S."/>
            <person name="Lundell T."/>
            <person name="Martin R."/>
            <person name="McLaughlin D.J."/>
            <person name="Morgenstern I."/>
            <person name="Morin E."/>
            <person name="Murat C."/>
            <person name="Nagy L.G."/>
            <person name="Nolan M."/>
            <person name="Ohm R.A."/>
            <person name="Patyshakuliyeva A."/>
            <person name="Rokas A."/>
            <person name="Ruiz-Duenas F.J."/>
            <person name="Sabat G."/>
            <person name="Salamov A."/>
            <person name="Samejima M."/>
            <person name="Schmutz J."/>
            <person name="Slot J.C."/>
            <person name="St John F."/>
            <person name="Stenlid J."/>
            <person name="Sun H."/>
            <person name="Sun S."/>
            <person name="Syed K."/>
            <person name="Tsang A."/>
            <person name="Wiebenga A."/>
            <person name="Young D."/>
            <person name="Pisabarro A."/>
            <person name="Eastwood D.C."/>
            <person name="Martin F."/>
            <person name="Cullen D."/>
            <person name="Grigoriev I.V."/>
            <person name="Hibbett D.S."/>
        </authorList>
    </citation>
    <scope>NUCLEOTIDE SEQUENCE [LARGE SCALE GENOMIC DNA]</scope>
    <source>
        <strain evidence="1 2">ATCC 11539</strain>
    </source>
</reference>
<proteinExistence type="predicted"/>
<organism evidence="1 2">
    <name type="scientific">Gloeophyllum trabeum (strain ATCC 11539 / FP-39264 / Madison 617)</name>
    <name type="common">Brown rot fungus</name>
    <dbReference type="NCBI Taxonomy" id="670483"/>
    <lineage>
        <taxon>Eukaryota</taxon>
        <taxon>Fungi</taxon>
        <taxon>Dikarya</taxon>
        <taxon>Basidiomycota</taxon>
        <taxon>Agaricomycotina</taxon>
        <taxon>Agaricomycetes</taxon>
        <taxon>Gloeophyllales</taxon>
        <taxon>Gloeophyllaceae</taxon>
        <taxon>Gloeophyllum</taxon>
    </lineage>
</organism>
<evidence type="ECO:0000313" key="2">
    <source>
        <dbReference type="Proteomes" id="UP000030669"/>
    </source>
</evidence>
<dbReference type="GeneID" id="19299208"/>
<dbReference type="OrthoDB" id="9988102at2759"/>
<dbReference type="HOGENOM" id="CLU_2694476_0_0_1"/>
<accession>S7QC99</accession>
<dbReference type="KEGG" id="gtr:GLOTRDRAFT_110372"/>
<name>S7QC99_GLOTA</name>
<feature type="non-terminal residue" evidence="1">
    <location>
        <position position="74"/>
    </location>
</feature>
<sequence>MVLVWADVNYVYPQMHFTAVTSSASAIYKSLRIRYYFRHPQALRGKSEFMQYLTMDSKHGVMFLERWDPVRIAF</sequence>
<gene>
    <name evidence="1" type="ORF">GLOTRDRAFT_110372</name>
</gene>
<dbReference type="RefSeq" id="XP_007864150.1">
    <property type="nucleotide sequence ID" value="XM_007865959.1"/>
</dbReference>
<dbReference type="AlphaFoldDB" id="S7QC99"/>
<keyword evidence="2" id="KW-1185">Reference proteome</keyword>
<evidence type="ECO:0000313" key="1">
    <source>
        <dbReference type="EMBL" id="EPQ56978.1"/>
    </source>
</evidence>